<name>A0A7W9KM33_9PSEU</name>
<sequence length="381" mass="40293">MTALQGTVAAGYEAVRDEFAAIAAAEGEDYSAQLVAHVRGDRVVDLWTGPDITADSLTGVFSATKGAAHLVVALLVQDGVLDLDRPVADYWPEFGIEGKHELTLRDLISHRAGVVGADDGFRIDEIADDRIIAERLAGQRPYWRPGTAFGYHALVIGALTGEVVRRVTGQSIQEIHEARVRGPLGIDFYLGLPAELEPRWLSTQPMRPTPEQLTQLQAAATGPNSITGIAFNRNHPEAVDLQELPNHRVVRELGPASVGGVGTARGLADFYAAITTGLHGHAPLLKPDLIAAVGQIHSAGTDLVTRQPSAFGLGFMSVGRAYPMLGQGAFGHAGATGTEAFADPRNGIAYGYVRRRFGFPGGPGPENLGLVRALHAAATTA</sequence>
<dbReference type="PANTHER" id="PTHR43319:SF3">
    <property type="entry name" value="BETA-LACTAMASE-RELATED DOMAIN-CONTAINING PROTEIN"/>
    <property type="match status" value="1"/>
</dbReference>
<evidence type="ECO:0000313" key="3">
    <source>
        <dbReference type="Proteomes" id="UP000585638"/>
    </source>
</evidence>
<keyword evidence="3" id="KW-1185">Reference proteome</keyword>
<dbReference type="InterPro" id="IPR012338">
    <property type="entry name" value="Beta-lactam/transpept-like"/>
</dbReference>
<dbReference type="Proteomes" id="UP000585638">
    <property type="component" value="Unassembled WGS sequence"/>
</dbReference>
<dbReference type="InterPro" id="IPR052907">
    <property type="entry name" value="Beta-lactamase/esterase"/>
</dbReference>
<dbReference type="PANTHER" id="PTHR43319">
    <property type="entry name" value="BETA-LACTAMASE-RELATED"/>
    <property type="match status" value="1"/>
</dbReference>
<dbReference type="SUPFAM" id="SSF56601">
    <property type="entry name" value="beta-lactamase/transpeptidase-like"/>
    <property type="match status" value="1"/>
</dbReference>
<dbReference type="AlphaFoldDB" id="A0A7W9KM33"/>
<reference evidence="2 3" key="1">
    <citation type="submission" date="2020-08" db="EMBL/GenBank/DDBJ databases">
        <title>Sequencing the genomes of 1000 actinobacteria strains.</title>
        <authorList>
            <person name="Klenk H.-P."/>
        </authorList>
    </citation>
    <scope>NUCLEOTIDE SEQUENCE [LARGE SCALE GENOMIC DNA]</scope>
    <source>
        <strain evidence="2 3">DSM 43851</strain>
    </source>
</reference>
<feature type="domain" description="Beta-lactamase-related" evidence="1">
    <location>
        <begin position="32"/>
        <end position="358"/>
    </location>
</feature>
<evidence type="ECO:0000259" key="1">
    <source>
        <dbReference type="Pfam" id="PF00144"/>
    </source>
</evidence>
<dbReference type="RefSeq" id="WP_184866814.1">
    <property type="nucleotide sequence ID" value="NZ_BAAAWY010000009.1"/>
</dbReference>
<organism evidence="2 3">
    <name type="scientific">Kutzneria kofuensis</name>
    <dbReference type="NCBI Taxonomy" id="103725"/>
    <lineage>
        <taxon>Bacteria</taxon>
        <taxon>Bacillati</taxon>
        <taxon>Actinomycetota</taxon>
        <taxon>Actinomycetes</taxon>
        <taxon>Pseudonocardiales</taxon>
        <taxon>Pseudonocardiaceae</taxon>
        <taxon>Kutzneria</taxon>
    </lineage>
</organism>
<accession>A0A7W9KM33</accession>
<dbReference type="Gene3D" id="3.40.710.10">
    <property type="entry name" value="DD-peptidase/beta-lactamase superfamily"/>
    <property type="match status" value="1"/>
</dbReference>
<dbReference type="InterPro" id="IPR001466">
    <property type="entry name" value="Beta-lactam-related"/>
</dbReference>
<dbReference type="EMBL" id="JACHIR010000001">
    <property type="protein sequence ID" value="MBB5894972.1"/>
    <property type="molecule type" value="Genomic_DNA"/>
</dbReference>
<dbReference type="Pfam" id="PF00144">
    <property type="entry name" value="Beta-lactamase"/>
    <property type="match status" value="1"/>
</dbReference>
<evidence type="ECO:0000313" key="2">
    <source>
        <dbReference type="EMBL" id="MBB5894972.1"/>
    </source>
</evidence>
<comment type="caution">
    <text evidence="2">The sequence shown here is derived from an EMBL/GenBank/DDBJ whole genome shotgun (WGS) entry which is preliminary data.</text>
</comment>
<proteinExistence type="predicted"/>
<gene>
    <name evidence="2" type="ORF">BJ998_006168</name>
</gene>
<protein>
    <submittedName>
        <fullName evidence="2">CubicO group peptidase (Beta-lactamase class C family)</fullName>
    </submittedName>
</protein>